<dbReference type="Gene3D" id="1.10.287.70">
    <property type="match status" value="1"/>
</dbReference>
<evidence type="ECO:0000313" key="3">
    <source>
        <dbReference type="EMBL" id="VAW69768.1"/>
    </source>
</evidence>
<reference evidence="3" key="1">
    <citation type="submission" date="2018-06" db="EMBL/GenBank/DDBJ databases">
        <authorList>
            <person name="Zhirakovskaya E."/>
        </authorList>
    </citation>
    <scope>NUCLEOTIDE SEQUENCE</scope>
</reference>
<name>A0A3B0XNA0_9ZZZZ</name>
<accession>A0A3B0XNA0</accession>
<keyword evidence="1" id="KW-1133">Transmembrane helix</keyword>
<keyword evidence="1" id="KW-0812">Transmembrane</keyword>
<feature type="transmembrane region" description="Helical" evidence="1">
    <location>
        <begin position="59"/>
        <end position="80"/>
    </location>
</feature>
<feature type="transmembrane region" description="Helical" evidence="1">
    <location>
        <begin position="86"/>
        <end position="110"/>
    </location>
</feature>
<feature type="transmembrane region" description="Helical" evidence="1">
    <location>
        <begin position="191"/>
        <end position="213"/>
    </location>
</feature>
<dbReference type="Pfam" id="PF07885">
    <property type="entry name" value="Ion_trans_2"/>
    <property type="match status" value="1"/>
</dbReference>
<dbReference type="SUPFAM" id="SSF81324">
    <property type="entry name" value="Voltage-gated potassium channels"/>
    <property type="match status" value="1"/>
</dbReference>
<sequence>MLIHKNNNFIGLLIGLLVLIFTTPLLHLFDEKIAQFILHLAIIGMMIITIIGNQGNRQWYRSIIILSIIEVIIFLLAILLNEMLLTHIAISLLLIFLITSIAVAFSSVFFSQEITINQLVGASCIYLLLGIVWAILYTNLYYFDVESFKGLGGMSAKMRFQDFMYFSFVTLSTLGYGDITPVTQFAKTLAFMQAVVGQLYLTIMVAGLVGKAINSRSPSTSD</sequence>
<dbReference type="GO" id="GO:0034220">
    <property type="term" value="P:monoatomic ion transmembrane transport"/>
    <property type="evidence" value="ECO:0007669"/>
    <property type="project" value="UniProtKB-KW"/>
</dbReference>
<keyword evidence="3" id="KW-0813">Transport</keyword>
<evidence type="ECO:0000259" key="2">
    <source>
        <dbReference type="Pfam" id="PF07885"/>
    </source>
</evidence>
<feature type="transmembrane region" description="Helical" evidence="1">
    <location>
        <begin position="33"/>
        <end position="52"/>
    </location>
</feature>
<dbReference type="AlphaFoldDB" id="A0A3B0XNA0"/>
<proteinExistence type="predicted"/>
<organism evidence="3">
    <name type="scientific">hydrothermal vent metagenome</name>
    <dbReference type="NCBI Taxonomy" id="652676"/>
    <lineage>
        <taxon>unclassified sequences</taxon>
        <taxon>metagenomes</taxon>
        <taxon>ecological metagenomes</taxon>
    </lineage>
</organism>
<keyword evidence="3" id="KW-0406">Ion transport</keyword>
<evidence type="ECO:0000256" key="1">
    <source>
        <dbReference type="SAM" id="Phobius"/>
    </source>
</evidence>
<protein>
    <submittedName>
        <fullName evidence="3">Potassium channel protein</fullName>
    </submittedName>
</protein>
<gene>
    <name evidence="3" type="ORF">MNBD_GAMMA09-2323</name>
</gene>
<dbReference type="InterPro" id="IPR013099">
    <property type="entry name" value="K_chnl_dom"/>
</dbReference>
<keyword evidence="1" id="KW-0472">Membrane</keyword>
<feature type="transmembrane region" description="Helical" evidence="1">
    <location>
        <begin position="9"/>
        <end position="27"/>
    </location>
</feature>
<keyword evidence="3" id="KW-0407">Ion channel</keyword>
<feature type="transmembrane region" description="Helical" evidence="1">
    <location>
        <begin position="119"/>
        <end position="143"/>
    </location>
</feature>
<dbReference type="EMBL" id="UOFI01000173">
    <property type="protein sequence ID" value="VAW69768.1"/>
    <property type="molecule type" value="Genomic_DNA"/>
</dbReference>
<feature type="domain" description="Potassium channel" evidence="2">
    <location>
        <begin position="138"/>
        <end position="208"/>
    </location>
</feature>